<dbReference type="InterPro" id="IPR023214">
    <property type="entry name" value="HAD_sf"/>
</dbReference>
<evidence type="ECO:0000313" key="1">
    <source>
        <dbReference type="EMBL" id="OTF94984.1"/>
    </source>
</evidence>
<accession>A0A251S825</accession>
<sequence>MYNTLDELDGFDTFQSQYKIFDNDQSQYISEDDSVIPMLKMLKNFGHAVFLVTNRSKAQTYQHTKVLVLASSHTTRWI</sequence>
<keyword evidence="2" id="KW-1185">Reference proteome</keyword>
<gene>
    <name evidence="1" type="ORF">HannXRQ_Chr15g0478091</name>
</gene>
<name>A0A251S825_HELAN</name>
<dbReference type="AlphaFoldDB" id="A0A251S825"/>
<reference evidence="2" key="1">
    <citation type="journal article" date="2017" name="Nature">
        <title>The sunflower genome provides insights into oil metabolism, flowering and Asterid evolution.</title>
        <authorList>
            <person name="Badouin H."/>
            <person name="Gouzy J."/>
            <person name="Grassa C.J."/>
            <person name="Murat F."/>
            <person name="Staton S.E."/>
            <person name="Cottret L."/>
            <person name="Lelandais-Briere C."/>
            <person name="Owens G.L."/>
            <person name="Carrere S."/>
            <person name="Mayjonade B."/>
            <person name="Legrand L."/>
            <person name="Gill N."/>
            <person name="Kane N.C."/>
            <person name="Bowers J.E."/>
            <person name="Hubner S."/>
            <person name="Bellec A."/>
            <person name="Berard A."/>
            <person name="Berges H."/>
            <person name="Blanchet N."/>
            <person name="Boniface M.C."/>
            <person name="Brunel D."/>
            <person name="Catrice O."/>
            <person name="Chaidir N."/>
            <person name="Claudel C."/>
            <person name="Donnadieu C."/>
            <person name="Faraut T."/>
            <person name="Fievet G."/>
            <person name="Helmstetter N."/>
            <person name="King M."/>
            <person name="Knapp S.J."/>
            <person name="Lai Z."/>
            <person name="Le Paslier M.C."/>
            <person name="Lippi Y."/>
            <person name="Lorenzon L."/>
            <person name="Mandel J.R."/>
            <person name="Marage G."/>
            <person name="Marchand G."/>
            <person name="Marquand E."/>
            <person name="Bret-Mestries E."/>
            <person name="Morien E."/>
            <person name="Nambeesan S."/>
            <person name="Nguyen T."/>
            <person name="Pegot-Espagnet P."/>
            <person name="Pouilly N."/>
            <person name="Raftis F."/>
            <person name="Sallet E."/>
            <person name="Schiex T."/>
            <person name="Thomas J."/>
            <person name="Vandecasteele C."/>
            <person name="Vares D."/>
            <person name="Vear F."/>
            <person name="Vautrin S."/>
            <person name="Crespi M."/>
            <person name="Mangin B."/>
            <person name="Burke J.M."/>
            <person name="Salse J."/>
            <person name="Munos S."/>
            <person name="Vincourt P."/>
            <person name="Rieseberg L.H."/>
            <person name="Langlade N.B."/>
        </authorList>
    </citation>
    <scope>NUCLEOTIDE SEQUENCE [LARGE SCALE GENOMIC DNA]</scope>
    <source>
        <strain evidence="2">cv. SF193</strain>
    </source>
</reference>
<dbReference type="EMBL" id="CM007904">
    <property type="protein sequence ID" value="OTF94984.1"/>
    <property type="molecule type" value="Genomic_DNA"/>
</dbReference>
<organism evidence="1 2">
    <name type="scientific">Helianthus annuus</name>
    <name type="common">Common sunflower</name>
    <dbReference type="NCBI Taxonomy" id="4232"/>
    <lineage>
        <taxon>Eukaryota</taxon>
        <taxon>Viridiplantae</taxon>
        <taxon>Streptophyta</taxon>
        <taxon>Embryophyta</taxon>
        <taxon>Tracheophyta</taxon>
        <taxon>Spermatophyta</taxon>
        <taxon>Magnoliopsida</taxon>
        <taxon>eudicotyledons</taxon>
        <taxon>Gunneridae</taxon>
        <taxon>Pentapetalae</taxon>
        <taxon>asterids</taxon>
        <taxon>campanulids</taxon>
        <taxon>Asterales</taxon>
        <taxon>Asteraceae</taxon>
        <taxon>Asteroideae</taxon>
        <taxon>Heliantheae alliance</taxon>
        <taxon>Heliantheae</taxon>
        <taxon>Helianthus</taxon>
    </lineage>
</organism>
<dbReference type="SUPFAM" id="SSF56784">
    <property type="entry name" value="HAD-like"/>
    <property type="match status" value="1"/>
</dbReference>
<dbReference type="InParanoid" id="A0A251S825"/>
<dbReference type="Gene3D" id="3.40.50.1000">
    <property type="entry name" value="HAD superfamily/HAD-like"/>
    <property type="match status" value="1"/>
</dbReference>
<proteinExistence type="predicted"/>
<dbReference type="InterPro" id="IPR036412">
    <property type="entry name" value="HAD-like_sf"/>
</dbReference>
<evidence type="ECO:0000313" key="2">
    <source>
        <dbReference type="Proteomes" id="UP000215914"/>
    </source>
</evidence>
<protein>
    <submittedName>
        <fullName evidence="1">Putative HAD-like domain-containing protein</fullName>
    </submittedName>
</protein>
<dbReference type="Proteomes" id="UP000215914">
    <property type="component" value="Chromosome 15"/>
</dbReference>